<organism evidence="1 2">
    <name type="scientific">Kutzneria viridogrisea</name>
    <dbReference type="NCBI Taxonomy" id="47990"/>
    <lineage>
        <taxon>Bacteria</taxon>
        <taxon>Bacillati</taxon>
        <taxon>Actinomycetota</taxon>
        <taxon>Actinomycetes</taxon>
        <taxon>Pseudonocardiales</taxon>
        <taxon>Pseudonocardiaceae</taxon>
        <taxon>Kutzneria</taxon>
    </lineage>
</organism>
<keyword evidence="2" id="KW-1185">Reference proteome</keyword>
<dbReference type="PROSITE" id="PS51257">
    <property type="entry name" value="PROKAR_LIPOPROTEIN"/>
    <property type="match status" value="1"/>
</dbReference>
<evidence type="ECO:0000313" key="2">
    <source>
        <dbReference type="Proteomes" id="UP000517916"/>
    </source>
</evidence>
<reference evidence="1 2" key="1">
    <citation type="submission" date="2020-08" db="EMBL/GenBank/DDBJ databases">
        <title>Genomic Encyclopedia of Archaeal and Bacterial Type Strains, Phase II (KMG-II): from individual species to whole genera.</title>
        <authorList>
            <person name="Goeker M."/>
        </authorList>
    </citation>
    <scope>NUCLEOTIDE SEQUENCE [LARGE SCALE GENOMIC DNA]</scope>
    <source>
        <strain evidence="1 2">DSM 43850</strain>
    </source>
</reference>
<proteinExistence type="predicted"/>
<evidence type="ECO:0008006" key="3">
    <source>
        <dbReference type="Google" id="ProtNLM"/>
    </source>
</evidence>
<gene>
    <name evidence="1" type="ORF">BC739_001533</name>
</gene>
<evidence type="ECO:0000313" key="1">
    <source>
        <dbReference type="EMBL" id="MBA8924336.1"/>
    </source>
</evidence>
<name>A0ABR6BC79_9PSEU</name>
<comment type="caution">
    <text evidence="1">The sequence shown here is derived from an EMBL/GenBank/DDBJ whole genome shotgun (WGS) entry which is preliminary data.</text>
</comment>
<dbReference type="EMBL" id="JACJID010000001">
    <property type="protein sequence ID" value="MBA8924336.1"/>
    <property type="molecule type" value="Genomic_DNA"/>
</dbReference>
<dbReference type="Proteomes" id="UP000517916">
    <property type="component" value="Unassembled WGS sequence"/>
</dbReference>
<accession>A0ABR6BC79</accession>
<protein>
    <recommendedName>
        <fullName evidence="3">MYXO-CTERM domain-containing protein</fullName>
    </recommendedName>
</protein>
<dbReference type="RefSeq" id="WP_182836707.1">
    <property type="nucleotide sequence ID" value="NZ_BAAABQ010000007.1"/>
</dbReference>
<sequence length="50" mass="5260">MRQVVWAVAAALGAAAGHPVLAVCVLLLLACVGRRARLRNHAPARVPHKV</sequence>